<protein>
    <submittedName>
        <fullName evidence="2">DNA-binding transcriptional MerR regulator</fullName>
    </submittedName>
</protein>
<evidence type="ECO:0000313" key="2">
    <source>
        <dbReference type="EMBL" id="MBP1083319.1"/>
    </source>
</evidence>
<keyword evidence="2" id="KW-0238">DNA-binding</keyword>
<sequence>MKILYTVTEISEAANVTIKTLYHYHKIGL</sequence>
<keyword evidence="3" id="KW-1185">Reference proteome</keyword>
<dbReference type="InterPro" id="IPR009061">
    <property type="entry name" value="DNA-bd_dom_put_sf"/>
</dbReference>
<proteinExistence type="predicted"/>
<dbReference type="Proteomes" id="UP000674416">
    <property type="component" value="Unassembled WGS sequence"/>
</dbReference>
<dbReference type="GO" id="GO:0003677">
    <property type="term" value="F:DNA binding"/>
    <property type="evidence" value="ECO:0007669"/>
    <property type="project" value="UniProtKB-KW"/>
</dbReference>
<dbReference type="PROSITE" id="PS50937">
    <property type="entry name" value="HTH_MERR_2"/>
    <property type="match status" value="1"/>
</dbReference>
<comment type="caution">
    <text evidence="2">The sequence shown here is derived from an EMBL/GenBank/DDBJ whole genome shotgun (WGS) entry which is preliminary data.</text>
</comment>
<organism evidence="2 3">
    <name type="scientific">Bacillus capparidis</name>
    <dbReference type="NCBI Taxonomy" id="1840411"/>
    <lineage>
        <taxon>Bacteria</taxon>
        <taxon>Bacillati</taxon>
        <taxon>Bacillota</taxon>
        <taxon>Bacilli</taxon>
        <taxon>Bacillales</taxon>
        <taxon>Bacillaceae</taxon>
        <taxon>Bacillus</taxon>
    </lineage>
</organism>
<reference evidence="2 3" key="1">
    <citation type="submission" date="2021-01" db="EMBL/GenBank/DDBJ databases">
        <title>Genomic Encyclopedia of Type Strains, Phase IV (KMG-IV): sequencing the most valuable type-strain genomes for metagenomic binning, comparative biology and taxonomic classification.</title>
        <authorList>
            <person name="Goeker M."/>
        </authorList>
    </citation>
    <scope>NUCLEOTIDE SEQUENCE [LARGE SCALE GENOMIC DNA]</scope>
    <source>
        <strain evidence="2 3">DSM 103394</strain>
    </source>
</reference>
<evidence type="ECO:0000259" key="1">
    <source>
        <dbReference type="PROSITE" id="PS50937"/>
    </source>
</evidence>
<feature type="domain" description="HTH merR-type" evidence="1">
    <location>
        <begin position="4"/>
        <end position="29"/>
    </location>
</feature>
<dbReference type="EMBL" id="JAFDST010000005">
    <property type="protein sequence ID" value="MBP1083319.1"/>
    <property type="molecule type" value="Genomic_DNA"/>
</dbReference>
<evidence type="ECO:0000313" key="3">
    <source>
        <dbReference type="Proteomes" id="UP000674416"/>
    </source>
</evidence>
<gene>
    <name evidence="2" type="ORF">JOC74_003833</name>
</gene>
<accession>A0ABS4D118</accession>
<name>A0ABS4D118_9BACI</name>
<dbReference type="SUPFAM" id="SSF46955">
    <property type="entry name" value="Putative DNA-binding domain"/>
    <property type="match status" value="1"/>
</dbReference>
<dbReference type="InterPro" id="IPR000551">
    <property type="entry name" value="MerR-type_HTH_dom"/>
</dbReference>